<evidence type="ECO:0000313" key="1">
    <source>
        <dbReference type="EMBL" id="WDE09190.1"/>
    </source>
</evidence>
<keyword evidence="2" id="KW-1185">Reference proteome</keyword>
<gene>
    <name evidence="1" type="ORF">SG34_030975</name>
</gene>
<sequence length="143" mass="15364">MDVQQSAVSSGYESGVSTDCRSLPALFPHVKTGISNLAPAIGHRQAYFRQLPASLSPDIALPATMIPGPLPGRKLLVMENKGVPGIARLHRNKGLMSGREPHQAAGSRKISKNHLKNQLIITVSRYGGDVVKQPLAGMYKEKS</sequence>
<protein>
    <submittedName>
        <fullName evidence="1">Uncharacterized protein</fullName>
    </submittedName>
</protein>
<reference evidence="1 2" key="1">
    <citation type="journal article" date="2015" name="Genome Announc.">
        <title>Draft Genome Sequences of Marine Isolates of Thalassomonas viridans and Thalassomonas actiniarum.</title>
        <authorList>
            <person name="Olonade I."/>
            <person name="van Zyl L.J."/>
            <person name="Trindade M."/>
        </authorList>
    </citation>
    <scope>NUCLEOTIDE SEQUENCE [LARGE SCALE GENOMIC DNA]</scope>
    <source>
        <strain evidence="1 2">XOM25</strain>
    </source>
</reference>
<dbReference type="EMBL" id="CP059734">
    <property type="protein sequence ID" value="WDE09190.1"/>
    <property type="molecule type" value="Genomic_DNA"/>
</dbReference>
<dbReference type="KEGG" id="tvd:SG34_030975"/>
<organism evidence="1 2">
    <name type="scientific">Thalassomonas viridans</name>
    <dbReference type="NCBI Taxonomy" id="137584"/>
    <lineage>
        <taxon>Bacteria</taxon>
        <taxon>Pseudomonadati</taxon>
        <taxon>Pseudomonadota</taxon>
        <taxon>Gammaproteobacteria</taxon>
        <taxon>Alteromonadales</taxon>
        <taxon>Colwelliaceae</taxon>
        <taxon>Thalassomonas</taxon>
    </lineage>
</organism>
<dbReference type="RefSeq" id="WP_044838751.1">
    <property type="nucleotide sequence ID" value="NZ_CP059734.1"/>
</dbReference>
<dbReference type="Proteomes" id="UP000032352">
    <property type="component" value="Chromosome pTvir"/>
</dbReference>
<name>A0AAE9Z9F4_9GAMM</name>
<dbReference type="AlphaFoldDB" id="A0AAE9Z9F4"/>
<reference evidence="1 2" key="2">
    <citation type="journal article" date="2022" name="Mar. Drugs">
        <title>Bioassay-Guided Fractionation Leads to the Detection of Cholic Acid Generated by the Rare Thalassomonas sp.</title>
        <authorList>
            <person name="Pheiffer F."/>
            <person name="Schneider Y.K."/>
            <person name="Hansen E.H."/>
            <person name="Andersen J.H."/>
            <person name="Isaksson J."/>
            <person name="Busche T."/>
            <person name="R C."/>
            <person name="Kalinowski J."/>
            <person name="Zyl L.V."/>
            <person name="Trindade M."/>
        </authorList>
    </citation>
    <scope>NUCLEOTIDE SEQUENCE [LARGE SCALE GENOMIC DNA]</scope>
    <source>
        <strain evidence="1 2">XOM25</strain>
    </source>
</reference>
<proteinExistence type="predicted"/>
<evidence type="ECO:0000313" key="2">
    <source>
        <dbReference type="Proteomes" id="UP000032352"/>
    </source>
</evidence>
<accession>A0AAE9Z9F4</accession>